<feature type="coiled-coil region" evidence="1">
    <location>
        <begin position="863"/>
        <end position="890"/>
    </location>
</feature>
<sequence length="2420" mass="256736">MANNTTDFTLRLKTEGLDQATASSKELNKNLTQAAAAASKIGSSSRGGSATLNTIKNQSQNSNGYQESVDYGVTRSARGTGAAARDFAQQAQGLGGLVHLYATFAANVFAVSTAFDALSKAMDTANLVQGLEQLGAASGKSLTSVARGLVVATDGAISLRDAMEATAKASAAGLASSQIEKLGEVARKASLALGRDMSDSFTRLSTGISKMQPELIDELGLYTKINPAVEKYAASVGRSVTSLSDFERRQAFANAVLQEGLDKFKDINVDSSPYAKLSASITNLTQTGLTLVNTVLTPVVDLLSKSPTALTGVMVYLGSVLLKQAIPVITQFQKISADAAEKSKALAQAQAAEALKAQSAYSDYLMGKALEEANREVAIAKDRAAQLAAIRAQEAKDAAAAIDVTANEALKTKKGSLYNITQQVKADPSSVTPDQLGGIKSKFDAEIAKRVSQGNIDGANKLKAAYAALATSVQAHVAAVDAEVQADLKLSAVQDAIIAKYAAEEENLSLLNFARQKEIVAKKAQQAANAATIKQAALEEFNTLGLSAAYESLSLSIKKALAAKEITIGQAAITGISTVAQMAASRVALIASAFSGVGLAVALLFGAFEVLNGWLSTNSKETEEFSKNVEATNSTLDNTQKIIKAMGDNSSNMFANLTAQANNAQEALTNLNSLISSLSAADAAASWWDRLIDGDILSIFNKDLKSKFAVGVAASITSGIQDMPEGDAKQAFQNKLSTILGTTDLSTEGLKSAIKDLEPEKVIAVAKQIASAQTAATAEIQKSVAAMQGFKDALDKVQKANTDFTNSLLPTDSLAKLGESLIEAGLKYENLMDKPTQALANFNELLKNTSNLAILSPAAVQQILAAKDDIASLTKDLERYDSERKSAQADISTLVAGHTPESSPRLSNDRAKLETANKGYTDTLLKVVDLMHQIQKPQEEMLENGKKFLDHSVTVAKEMAGITAQRASVAGVSGVGAARIELELKNQELDIQQQNIDQMQELNKNLTLNTLEISKSNQLDAIKAAQSEPAAKRDVIVAQANKVLAGINEAMSYIRGETKNQPTSLEGRQALSDYNTKSTGYQQQTAGIQGQRVAADASYQLSALKEQNDIKQRGLQIDAQRAQISSQVYGIISSSNSAYSEGLLTLKKQADSAQLAADAAITEAQYKAKISEIEKNITEAQKNGADATTLAALAQNKADLTKQLEQNKSLLDYKKQLASVQADIDLIKLREAANQQNIADQQTLLGYANEISSAQNEYARQQLDQLKNIGAIGEANYAQQAGNLEALNQEQQTNLALTQAKLDAEKQISQIHANAAIANAAASLLPTTDAQGGNPQADAKAQIAADEAKATGRVNALLDAQINKINAVNASKLAGIKLLTQESVRQAKLNSLTEDLRSIFGDLGSAMGNVVKTFSDITEANKAALEQETKLTKAKQDAIDLAEKDPTVKNKEAAAQATQDLATFEDQQTSQTLANDAKLAGSVANLFGKKTKAYKAFAAVEKALHLMRLAMDIKEMVSDATKTVSAVTNSGTRSAAYGVESILNTLKSIPFPYNIAAAAVVAAMVAALLGGKGKSVSIQGGFKAEDAQRVQGTGQKYDANGNVVETGGGVLGDPTAKMESVKKALDILNSNTVEGLSYSNEMVKLLTSIDTGINKAAAGLVNIPGLRTGSAFGTVEGTWSHNTVDRNDLAGVLFNSSAVSGLFGHKTTENVQVADSGLKVAGTLLQLAQGLGKMQQYENDIITSKSSSLWGLVSHTSTSTQTLTQDLNSTDSGKQVEDFFTSVFSDSLKLLENLGAAFGKTKDSVDGILAALPVDAAASLKGLTGQDFTDALSGMINTVLDQSTRAIFGNIVTQYQKMGETALETVVRVVDDNDKVNLAMQSMGKTTLDASFTLQDAVGTSLETIKNQSIAASEAMVENAGGIDKFVQQAADFNKNFLTDQERLAPIQASVEQQLAALGYSGVTSREQFKNIVEGLDLTTASGQKTYQSLMDIANSFAMVYPQLQKSMSAEEFRTAQLKDEIDIQKALGNQYAALQLSRNEELYQLSLYPPEQAKVMIANKKILWALQDQTAVYNQQVEILKEEGKTAQSVALQRQLELLAMDDRLRPGQEYIWALQDENDIITKLTDARQQEADALNTTMSSLDGYINTLKGYKESLSLGSNSILTNQQKYQAAKDNFDSLLAIANGPATTDAQKQAQADAVQQLTSAADSFLQLSQEMYASSDQYATDYNSVMQAIDSTTGNFEDQKSAAQQQLDYLNASTSFLDSISQSSQTTAELLTEYYAQQEVVNNALLALPAALDTTDIAGALQSLADSIGVTTGTYTPWQPGQDSSGDSGIGNNSTTATADSLSAQIATMTQQIASLQAEIAQLRADQQQQTDDIVGATLTSGNNVSNTITETSTNSSQSADWNIRSRPVMN</sequence>
<evidence type="ECO:0000256" key="2">
    <source>
        <dbReference type="SAM" id="MobiDB-lite"/>
    </source>
</evidence>
<accession>A0A6J5LK09</accession>
<dbReference type="EMBL" id="LR796284">
    <property type="protein sequence ID" value="CAB4134525.1"/>
    <property type="molecule type" value="Genomic_DNA"/>
</dbReference>
<feature type="compositionally biased region" description="Low complexity" evidence="2">
    <location>
        <begin position="2330"/>
        <end position="2343"/>
    </location>
</feature>
<feature type="coiled-coil region" evidence="1">
    <location>
        <begin position="977"/>
        <end position="1009"/>
    </location>
</feature>
<feature type="region of interest" description="Disordered" evidence="2">
    <location>
        <begin position="42"/>
        <end position="66"/>
    </location>
</feature>
<evidence type="ECO:0000313" key="3">
    <source>
        <dbReference type="EMBL" id="CAB4134525.1"/>
    </source>
</evidence>
<feature type="coiled-coil region" evidence="1">
    <location>
        <begin position="337"/>
        <end position="390"/>
    </location>
</feature>
<feature type="coiled-coil region" evidence="1">
    <location>
        <begin position="2348"/>
        <end position="2382"/>
    </location>
</feature>
<feature type="region of interest" description="Disordered" evidence="2">
    <location>
        <begin position="2398"/>
        <end position="2420"/>
    </location>
</feature>
<feature type="coiled-coil region" evidence="1">
    <location>
        <begin position="654"/>
        <end position="681"/>
    </location>
</feature>
<feature type="region of interest" description="Disordered" evidence="2">
    <location>
        <begin position="2324"/>
        <end position="2345"/>
    </location>
</feature>
<evidence type="ECO:0000256" key="1">
    <source>
        <dbReference type="SAM" id="Coils"/>
    </source>
</evidence>
<name>A0A6J5LK09_9CAUD</name>
<organism evidence="3">
    <name type="scientific">uncultured Caudovirales phage</name>
    <dbReference type="NCBI Taxonomy" id="2100421"/>
    <lineage>
        <taxon>Viruses</taxon>
        <taxon>Duplodnaviria</taxon>
        <taxon>Heunggongvirae</taxon>
        <taxon>Uroviricota</taxon>
        <taxon>Caudoviricetes</taxon>
        <taxon>Peduoviridae</taxon>
        <taxon>Maltschvirus</taxon>
        <taxon>Maltschvirus maltsch</taxon>
    </lineage>
</organism>
<feature type="compositionally biased region" description="Polar residues" evidence="2">
    <location>
        <begin position="51"/>
        <end position="66"/>
    </location>
</feature>
<protein>
    <submittedName>
        <fullName evidence="3">Uncharacterized protein</fullName>
    </submittedName>
</protein>
<keyword evidence="1" id="KW-0175">Coiled coil</keyword>
<proteinExistence type="predicted"/>
<dbReference type="SUPFAM" id="SSF58104">
    <property type="entry name" value="Methyl-accepting chemotaxis protein (MCP) signaling domain"/>
    <property type="match status" value="1"/>
</dbReference>
<gene>
    <name evidence="3" type="ORF">UFOVP273_144</name>
</gene>
<feature type="coiled-coil region" evidence="1">
    <location>
        <begin position="1163"/>
        <end position="1210"/>
    </location>
</feature>
<reference evidence="3" key="1">
    <citation type="submission" date="2020-04" db="EMBL/GenBank/DDBJ databases">
        <authorList>
            <person name="Chiriac C."/>
            <person name="Salcher M."/>
            <person name="Ghai R."/>
            <person name="Kavagutti S V."/>
        </authorList>
    </citation>
    <scope>NUCLEOTIDE SEQUENCE</scope>
</reference>